<evidence type="ECO:0000313" key="1">
    <source>
        <dbReference type="EMBL" id="MCH5599624.1"/>
    </source>
</evidence>
<reference evidence="1 2" key="1">
    <citation type="submission" date="2022-02" db="EMBL/GenBank/DDBJ databases">
        <authorList>
            <person name="Min J."/>
        </authorList>
    </citation>
    <scope>NUCLEOTIDE SEQUENCE [LARGE SCALE GENOMIC DNA]</scope>
    <source>
        <strain evidence="1 2">GR10-1</strain>
    </source>
</reference>
<dbReference type="RefSeq" id="WP_240831664.1">
    <property type="nucleotide sequence ID" value="NZ_JAKWBL010000004.1"/>
</dbReference>
<dbReference type="Proteomes" id="UP001202248">
    <property type="component" value="Unassembled WGS sequence"/>
</dbReference>
<sequence>MVTIVNTVGYANNNYIPLYNMQSTFNMVNSTFYNPAGSVLDMNTPVNNTIQNSILWTDDNTGNVMSLSNGTATINIANSILNATYQGTATLSNVLNSDPLFTNPGAGDFSLQQGSPAINNGDDSFYDESNMGNTDQLGGNRTLNANIDIGAYEYTGALPVHFGAINATFSNNILLLNWSTLTESNNDHFEIEISADGKHFSKLAIVQSKSLNGNSSTLLEYHHQTGLSGALPSLGISSLALLGFLIPTGKRRRLFAITFVIAGALFISCSKNDSSPINANQYIYLRIAQVDKDGSKDFSKTVRVAFE</sequence>
<dbReference type="InterPro" id="IPR059226">
    <property type="entry name" value="Choice_anch_Q_dom"/>
</dbReference>
<accession>A0ABS9SML4</accession>
<dbReference type="NCBIfam" id="NF041518">
    <property type="entry name" value="choice_anch_Q"/>
    <property type="match status" value="1"/>
</dbReference>
<proteinExistence type="predicted"/>
<evidence type="ECO:0000313" key="2">
    <source>
        <dbReference type="Proteomes" id="UP001202248"/>
    </source>
</evidence>
<comment type="caution">
    <text evidence="1">The sequence shown here is derived from an EMBL/GenBank/DDBJ whole genome shotgun (WGS) entry which is preliminary data.</text>
</comment>
<name>A0ABS9SML4_9BACT</name>
<dbReference type="SUPFAM" id="SSF51126">
    <property type="entry name" value="Pectin lyase-like"/>
    <property type="match status" value="1"/>
</dbReference>
<protein>
    <submittedName>
        <fullName evidence="1">DUF5123 domain-containing protein</fullName>
    </submittedName>
</protein>
<dbReference type="EMBL" id="JAKWBL010000004">
    <property type="protein sequence ID" value="MCH5599624.1"/>
    <property type="molecule type" value="Genomic_DNA"/>
</dbReference>
<keyword evidence="2" id="KW-1185">Reference proteome</keyword>
<organism evidence="1 2">
    <name type="scientific">Niabella ginsengisoli</name>
    <dbReference type="NCBI Taxonomy" id="522298"/>
    <lineage>
        <taxon>Bacteria</taxon>
        <taxon>Pseudomonadati</taxon>
        <taxon>Bacteroidota</taxon>
        <taxon>Chitinophagia</taxon>
        <taxon>Chitinophagales</taxon>
        <taxon>Chitinophagaceae</taxon>
        <taxon>Niabella</taxon>
    </lineage>
</organism>
<dbReference type="InterPro" id="IPR011050">
    <property type="entry name" value="Pectin_lyase_fold/virulence"/>
</dbReference>
<gene>
    <name evidence="1" type="ORF">MKP09_17775</name>
</gene>